<dbReference type="InterPro" id="IPR023340">
    <property type="entry name" value="UMA"/>
</dbReference>
<name>A0A2A4K6R7_HELVI</name>
<gene>
    <name evidence="3" type="ORF">B5V51_13160</name>
</gene>
<reference evidence="3" key="1">
    <citation type="submission" date="2017-09" db="EMBL/GenBank/DDBJ databases">
        <title>Contemporary evolution of a Lepidopteran species, Heliothis virescens, in response to modern agricultural practices.</title>
        <authorList>
            <person name="Fritz M.L."/>
            <person name="Deyonke A.M."/>
            <person name="Papanicolaou A."/>
            <person name="Micinski S."/>
            <person name="Westbrook J."/>
            <person name="Gould F."/>
        </authorList>
    </citation>
    <scope>NUCLEOTIDE SEQUENCE [LARGE SCALE GENOMIC DNA]</scope>
    <source>
        <strain evidence="3">HvINT-</strain>
        <tissue evidence="3">Whole body</tissue>
    </source>
</reference>
<dbReference type="PROSITE" id="PS51497">
    <property type="entry name" value="UMA"/>
    <property type="match status" value="1"/>
</dbReference>
<protein>
    <recommendedName>
        <fullName evidence="2">UMA domain-containing protein</fullName>
    </recommendedName>
</protein>
<evidence type="ECO:0000313" key="3">
    <source>
        <dbReference type="EMBL" id="PCG79931.1"/>
    </source>
</evidence>
<organism evidence="3">
    <name type="scientific">Heliothis virescens</name>
    <name type="common">Tobacco budworm moth</name>
    <dbReference type="NCBI Taxonomy" id="7102"/>
    <lineage>
        <taxon>Eukaryota</taxon>
        <taxon>Metazoa</taxon>
        <taxon>Ecdysozoa</taxon>
        <taxon>Arthropoda</taxon>
        <taxon>Hexapoda</taxon>
        <taxon>Insecta</taxon>
        <taxon>Pterygota</taxon>
        <taxon>Neoptera</taxon>
        <taxon>Endopterygota</taxon>
        <taxon>Lepidoptera</taxon>
        <taxon>Glossata</taxon>
        <taxon>Ditrysia</taxon>
        <taxon>Noctuoidea</taxon>
        <taxon>Noctuidae</taxon>
        <taxon>Heliothinae</taxon>
        <taxon>Heliothis</taxon>
    </lineage>
</organism>
<dbReference type="EMBL" id="NWSH01000074">
    <property type="protein sequence ID" value="PCG79931.1"/>
    <property type="molecule type" value="Genomic_DNA"/>
</dbReference>
<sequence length="136" mass="14805">MFSSIFGKRRSSPVEVEVEEETPPIPGARQDDGFVVVDPSSPRNSLYPNVSGVGASVPYPQRPAPAAPSPRKALIDPTFHYLQGVPFTMSKTLQMASSKDSFATELADLLAFLTNKVSVSSYDYDFSVEKSVLKEC</sequence>
<evidence type="ECO:0000259" key="2">
    <source>
        <dbReference type="PROSITE" id="PS51497"/>
    </source>
</evidence>
<feature type="region of interest" description="Disordered" evidence="1">
    <location>
        <begin position="1"/>
        <end position="34"/>
    </location>
</feature>
<proteinExistence type="predicted"/>
<comment type="caution">
    <text evidence="3">The sequence shown here is derived from an EMBL/GenBank/DDBJ whole genome shotgun (WGS) entry which is preliminary data.</text>
</comment>
<dbReference type="STRING" id="7102.A0A2A4K6R7"/>
<feature type="domain" description="UMA" evidence="2">
    <location>
        <begin position="82"/>
        <end position="133"/>
    </location>
</feature>
<dbReference type="AlphaFoldDB" id="A0A2A4K6R7"/>
<accession>A0A2A4K6R7</accession>
<evidence type="ECO:0000256" key="1">
    <source>
        <dbReference type="SAM" id="MobiDB-lite"/>
    </source>
</evidence>